<dbReference type="Proteomes" id="UP000189580">
    <property type="component" value="Chromosome a"/>
</dbReference>
<evidence type="ECO:0000259" key="10">
    <source>
        <dbReference type="Pfam" id="PF13087"/>
    </source>
</evidence>
<dbReference type="InterPro" id="IPR041679">
    <property type="entry name" value="DNA2/NAM7-like_C"/>
</dbReference>
<keyword evidence="13" id="KW-1185">Reference proteome</keyword>
<evidence type="ECO:0000256" key="1">
    <source>
        <dbReference type="ARBA" id="ARBA00007913"/>
    </source>
</evidence>
<dbReference type="GO" id="GO:0001147">
    <property type="term" value="F:transcription termination site sequence-specific DNA binding"/>
    <property type="evidence" value="ECO:0007669"/>
    <property type="project" value="TreeGrafter"/>
</dbReference>
<reference evidence="12 13" key="1">
    <citation type="submission" date="2016-02" db="EMBL/GenBank/DDBJ databases">
        <title>Complete genome sequence and transcriptome regulation of the pentose utilising yeast Sugiyamaella lignohabitans.</title>
        <authorList>
            <person name="Bellasio M."/>
            <person name="Peymann A."/>
            <person name="Valli M."/>
            <person name="Sipitzky M."/>
            <person name="Graf A."/>
            <person name="Sauer M."/>
            <person name="Marx H."/>
            <person name="Mattanovich D."/>
        </authorList>
    </citation>
    <scope>NUCLEOTIDE SEQUENCE [LARGE SCALE GENOMIC DNA]</scope>
    <source>
        <strain evidence="12 13">CBS 10342</strain>
    </source>
</reference>
<feature type="region of interest" description="Disordered" evidence="7">
    <location>
        <begin position="993"/>
        <end position="1025"/>
    </location>
</feature>
<dbReference type="FunFam" id="3.40.50.300:FF:000326">
    <property type="entry name" value="P-loop containing nucleoside triphosphate hydrolase"/>
    <property type="match status" value="1"/>
</dbReference>
<dbReference type="InterPro" id="IPR056474">
    <property type="entry name" value="SEN1_barrel"/>
</dbReference>
<feature type="coiled-coil region" evidence="6">
    <location>
        <begin position="1952"/>
        <end position="1979"/>
    </location>
</feature>
<dbReference type="Pfam" id="PF12726">
    <property type="entry name" value="SEN1_N"/>
    <property type="match status" value="1"/>
</dbReference>
<evidence type="ECO:0000259" key="11">
    <source>
        <dbReference type="Pfam" id="PF23576"/>
    </source>
</evidence>
<dbReference type="EMBL" id="CP014501">
    <property type="protein sequence ID" value="ANB12051.1"/>
    <property type="molecule type" value="Genomic_DNA"/>
</dbReference>
<evidence type="ECO:0000256" key="5">
    <source>
        <dbReference type="ARBA" id="ARBA00022840"/>
    </source>
</evidence>
<feature type="compositionally biased region" description="Basic and acidic residues" evidence="7">
    <location>
        <begin position="2288"/>
        <end position="2348"/>
    </location>
</feature>
<dbReference type="GO" id="GO:0016604">
    <property type="term" value="C:nuclear body"/>
    <property type="evidence" value="ECO:0007669"/>
    <property type="project" value="TreeGrafter"/>
</dbReference>
<dbReference type="InterPro" id="IPR047187">
    <property type="entry name" value="SF1_C_Upf1"/>
</dbReference>
<dbReference type="GO" id="GO:0016787">
    <property type="term" value="F:hydrolase activity"/>
    <property type="evidence" value="ECO:0007669"/>
    <property type="project" value="UniProtKB-KW"/>
</dbReference>
<feature type="domain" description="DNA2/NAM7 helicase helicase" evidence="9">
    <location>
        <begin position="1386"/>
        <end position="1642"/>
    </location>
</feature>
<proteinExistence type="inferred from homology"/>
<protein>
    <submittedName>
        <fullName evidence="12">Putative DNA/RNA helicase SEN1</fullName>
    </submittedName>
</protein>
<accession>A0A167CSC4</accession>
<feature type="compositionally biased region" description="Polar residues" evidence="7">
    <location>
        <begin position="2143"/>
        <end position="2169"/>
    </location>
</feature>
<gene>
    <name evidence="12" type="primary">SEN1</name>
    <name evidence="12" type="ORF">AWJ20_284</name>
</gene>
<dbReference type="Pfam" id="PF23576">
    <property type="entry name" value="SEN1_barrel"/>
    <property type="match status" value="1"/>
</dbReference>
<dbReference type="InterPro" id="IPR024481">
    <property type="entry name" value="Helicase_Sen1_N"/>
</dbReference>
<evidence type="ECO:0000313" key="13">
    <source>
        <dbReference type="Proteomes" id="UP000189580"/>
    </source>
</evidence>
<feature type="compositionally biased region" description="Basic and acidic residues" evidence="7">
    <location>
        <begin position="2061"/>
        <end position="2072"/>
    </location>
</feature>
<feature type="coiled-coil region" evidence="6">
    <location>
        <begin position="1527"/>
        <end position="1554"/>
    </location>
</feature>
<feature type="compositionally biased region" description="Basic and acidic residues" evidence="7">
    <location>
        <begin position="2356"/>
        <end position="2368"/>
    </location>
</feature>
<dbReference type="RefSeq" id="XP_018734528.1">
    <property type="nucleotide sequence ID" value="XM_018879812.1"/>
</dbReference>
<dbReference type="InterPro" id="IPR027417">
    <property type="entry name" value="P-loop_NTPase"/>
</dbReference>
<dbReference type="GO" id="GO:0006369">
    <property type="term" value="P:termination of RNA polymerase II transcription"/>
    <property type="evidence" value="ECO:0007669"/>
    <property type="project" value="TreeGrafter"/>
</dbReference>
<dbReference type="InterPro" id="IPR045055">
    <property type="entry name" value="DNA2/NAM7-like"/>
</dbReference>
<name>A0A167CSC4_9ASCO</name>
<feature type="region of interest" description="Disordered" evidence="7">
    <location>
        <begin position="1054"/>
        <end position="1082"/>
    </location>
</feature>
<feature type="compositionally biased region" description="Low complexity" evidence="7">
    <location>
        <begin position="1990"/>
        <end position="2006"/>
    </location>
</feature>
<evidence type="ECO:0000259" key="9">
    <source>
        <dbReference type="Pfam" id="PF13086"/>
    </source>
</evidence>
<keyword evidence="6" id="KW-0175">Coiled coil</keyword>
<feature type="compositionally biased region" description="Polar residues" evidence="7">
    <location>
        <begin position="1002"/>
        <end position="1012"/>
    </location>
</feature>
<evidence type="ECO:0000256" key="2">
    <source>
        <dbReference type="ARBA" id="ARBA00022741"/>
    </source>
</evidence>
<evidence type="ECO:0000256" key="3">
    <source>
        <dbReference type="ARBA" id="ARBA00022801"/>
    </source>
</evidence>
<feature type="domain" description="DNA2/NAM7 helicase-like C-terminal" evidence="10">
    <location>
        <begin position="1649"/>
        <end position="1849"/>
    </location>
</feature>
<dbReference type="OrthoDB" id="6513042at2759"/>
<feature type="compositionally biased region" description="Low complexity" evidence="7">
    <location>
        <begin position="2050"/>
        <end position="2060"/>
    </location>
</feature>
<organism evidence="12 13">
    <name type="scientific">Sugiyamaella lignohabitans</name>
    <dbReference type="NCBI Taxonomy" id="796027"/>
    <lineage>
        <taxon>Eukaryota</taxon>
        <taxon>Fungi</taxon>
        <taxon>Dikarya</taxon>
        <taxon>Ascomycota</taxon>
        <taxon>Saccharomycotina</taxon>
        <taxon>Dipodascomycetes</taxon>
        <taxon>Dipodascales</taxon>
        <taxon>Trichomonascaceae</taxon>
        <taxon>Sugiyamaella</taxon>
    </lineage>
</organism>
<evidence type="ECO:0000256" key="4">
    <source>
        <dbReference type="ARBA" id="ARBA00022806"/>
    </source>
</evidence>
<dbReference type="CDD" id="cd18042">
    <property type="entry name" value="DEXXQc_SETX"/>
    <property type="match status" value="1"/>
</dbReference>
<comment type="similarity">
    <text evidence="1">Belongs to the DNA2/NAM7 helicase family.</text>
</comment>
<dbReference type="SUPFAM" id="SSF52540">
    <property type="entry name" value="P-loop containing nucleoside triphosphate hydrolases"/>
    <property type="match status" value="1"/>
</dbReference>
<dbReference type="Pfam" id="PF13087">
    <property type="entry name" value="AAA_12"/>
    <property type="match status" value="1"/>
</dbReference>
<evidence type="ECO:0000256" key="6">
    <source>
        <dbReference type="SAM" id="Coils"/>
    </source>
</evidence>
<feature type="compositionally biased region" description="Polar residues" evidence="7">
    <location>
        <begin position="485"/>
        <end position="497"/>
    </location>
</feature>
<dbReference type="GO" id="GO:0003678">
    <property type="term" value="F:DNA helicase activity"/>
    <property type="evidence" value="ECO:0007669"/>
    <property type="project" value="UniProtKB-ARBA"/>
</dbReference>
<dbReference type="Gene3D" id="3.40.50.300">
    <property type="entry name" value="P-loop containing nucleotide triphosphate hydrolases"/>
    <property type="match status" value="2"/>
</dbReference>
<dbReference type="GO" id="GO:0005524">
    <property type="term" value="F:ATP binding"/>
    <property type="evidence" value="ECO:0007669"/>
    <property type="project" value="UniProtKB-KW"/>
</dbReference>
<evidence type="ECO:0000313" key="12">
    <source>
        <dbReference type="EMBL" id="ANB12051.1"/>
    </source>
</evidence>
<dbReference type="PANTHER" id="PTHR10887">
    <property type="entry name" value="DNA2/NAM7 HELICASE FAMILY"/>
    <property type="match status" value="1"/>
</dbReference>
<dbReference type="GeneID" id="30034795"/>
<feature type="compositionally biased region" description="Basic and acidic residues" evidence="7">
    <location>
        <begin position="2031"/>
        <end position="2049"/>
    </location>
</feature>
<feature type="compositionally biased region" description="Polar residues" evidence="7">
    <location>
        <begin position="2076"/>
        <end position="2094"/>
    </location>
</feature>
<dbReference type="Pfam" id="PF13086">
    <property type="entry name" value="AAA_11"/>
    <property type="match status" value="1"/>
</dbReference>
<feature type="compositionally biased region" description="Low complexity" evidence="7">
    <location>
        <begin position="469"/>
        <end position="484"/>
    </location>
</feature>
<feature type="domain" description="Helicase Sen1 N-terminal" evidence="8">
    <location>
        <begin position="514"/>
        <end position="928"/>
    </location>
</feature>
<feature type="compositionally biased region" description="Basic and acidic residues" evidence="7">
    <location>
        <begin position="2192"/>
        <end position="2281"/>
    </location>
</feature>
<feature type="compositionally biased region" description="Low complexity" evidence="7">
    <location>
        <begin position="498"/>
        <end position="509"/>
    </location>
</feature>
<feature type="compositionally biased region" description="Acidic residues" evidence="7">
    <location>
        <begin position="1153"/>
        <end position="1163"/>
    </location>
</feature>
<dbReference type="CDD" id="cd18808">
    <property type="entry name" value="SF1_C_Upf1"/>
    <property type="match status" value="1"/>
</dbReference>
<sequence length="2396" mass="269618">MAPTPTEIAQQAYEEALKLNQDWVENTSIQHLFLASVSSAKALLAQTKLAEQSHVEWCHWFCDEKWRPLAANALFVLSMDGSKQAIGLYDKLGLVVSKCASCGAFYHLEFEKTRIMLKQRLHIGDDKISIFERAVQAQDKDRLLSVFQDLSDWKKTFEQENVGVSIPIEKRASFFVPMVECLYCPWLFSPLNLACTSGDDDKLYTLFKEAFTLFEDAKVYDPVIIKTRHSFCLGAEVLFFSMEPKIHQLAKSVIMRFTCISVNSDKSPEVCVLYPNLTSNMVGLINDTALQVMEYMGPIKPGLAENPFSQLINVNNPSVLYLLNASYFVGMLYFCRNKNYLKIELKDVLDPSDNFLNLLRNCLSYTPSDESTGRFSMALSALNTLLLWKPVDLMYLTTKLAPLTFKDIAQSMLTQSNQLFSSGKARLISNLSSVAIFPSYDVTYEFGISDWYNWLNAIFKADLPGHGPRSQGQNGSQENSQGRSTSPVTASESATGDSSLASQPSQPSSALAVDENTKLNICNIILNVLDRHITSLPVQTEAAKRSSLIRRFLIVAISGLDFPKSVENGLPKISDVSRLMRATIRGIVDKGSRYILDSRSSRDLLPLVYQLIRQCLEFDIISSIGAAVTKASTPNVGDKSASNSARPSNGLWQAINRMPRLFDVDFTTNILKGLKLAAFTFESPTLANNSPIQPDVLNQAADSLRIISELDPVVIRKVFKDRDALVSVFLSSFSGSIELSDLAIDVICQTLDETSSRSEAFKQLLRDDPKLVVRSFNEAVDLVRSVGMFSPCAKLIKVSQDFVDALYSPHGGVVDGRFKADLTKDIEENELLQYWLKTWSFLQFTFKNTRNWGETYIMSTMKDFFREEAHYCQTLLDQFRLFEVDLPFEADPNISHGERLALPVASTIELMCDLLRLRDTQLLDACFRNIISIIELMKSFNVKLPESLVEVFKRCSSGKITNKLSQDNIAQLLAALNSMGVLSEAEIETIQMESQMRKKKSGSVSVTPAHTQSPPPGSGLTLANLPLRSGSTVKAPAISIKGVSSRQRTLLDMYQKTPDGRPPPVVIPPHSSSVQPSAPPRTSAMDLLRESVKQNRMSSTGAAMLAATSSKPPAKEIHPPRPPGFNSRRTVLPSSSASSTPAPSSLNSSDVSDQSDDESDDGLFTEKKAADTGPKMRNINRPGFRINTANMTRKGTPTVAQKQLEKRLMQQRLNIDMGPLHKEVLSWDYFARNDYFQKSKGQLKPVQSEFKSVEDYQSTFTPLLMLECWEGIQKVKEENVGRVPFKIQVGKRVKCDDFYDVYASVSMKEFQIIKLGESDLIVLSYHTNLEVKALMPQHNVPHCYARIQQINLHQDYADLILRTYEPGKMIGYLSQNCVICGLKASSPPGTGKTKTILAIAGAYLTSAIPALSQFDDDVPNTRRILVCAPSNAAVDELVLRFKSGIIGSHGKVFEPSVVRLGRSDAVNIQVRDVTLEELLDKMVEKNSDENGRQDDNSVREKQQAIIKERNELRRKIDNTQDISGEEYSKLSEEIRVLSKQIKDLSRQLDVQREQRTTAARMREAQRRKFQDQILRDAQVICCTLSGSSHKVLSSLKMRFDTVIIDEAAQSVELSALIPLRYGCTRCIMVGDPNQLPPTVLSQAASNLKYEQSLFVRMFEKFPERVYLLDTQFRMHPDISEFASREFYGGRLYNGDGMASLTARAWHSNPMLAPYKFFDVVGSQKKSIDTKSMYNTEEAEAAYALYEMLFKTCSENGIHDLAGKVGIISPYKRQVKELRFVFRAHLGEAASNQIDFNTIDGFQGQEKDVIILSCVRAQPDAQGVGFLGDTRRMNVAITRAKSSMWILGNENNLVKNPVWKRLIGDARQRNMFVKLRADVQESLQEQIIARATQQARAQIEQRTPDVQAQSVAREAHADNLAKRLAEDQIIKEEGDKKLKIDAAPAVTEEPVLSKKERKRLKNAEKKARKLKELELRQMNARDPRFRLYNVSDSSSPSDTSRFSSPSSLGDVDKHPPQRNSGPPVDGNIFNGTEKESTKEPKTSDSSKEELSTPNSIPNTPSSRDEFANKEFDAPPKTLSNNIRSGINDKTSNSKSVDSDGLHSSDSMALARDQVVNSKMDMSDRSDDVSNVKGPYIARLRVDTDSSTSDYGRNQELSNGGASSRQGQLPPNNEPEWLRPNVAERPYRPQTADEESRSRPSDDDRDPRQPRSRDNNESTRACPSDDKQPYRPHSSDNRDSYRPRPNDDREPYRSRSRDERDSYRPHSSEDYEHSRSRPRDDRSYNVQRSQADRDYRQGHQNERDYWSRNSDDRGSYRSHPEDDRGPHRPRHLDDREPNQPRPGNDRETYRPRPSFRPAPEREPYNPDSRKRFPTVPRKRNPPGDPFVRPRKKGPPPPK</sequence>
<feature type="region of interest" description="Disordered" evidence="7">
    <location>
        <begin position="1984"/>
        <end position="2396"/>
    </location>
</feature>
<dbReference type="KEGG" id="slb:AWJ20_284"/>
<feature type="compositionally biased region" description="Basic residues" evidence="7">
    <location>
        <begin position="2386"/>
        <end position="2396"/>
    </location>
</feature>
<feature type="domain" description="Helicase SEN1 beta-barrel" evidence="11">
    <location>
        <begin position="1283"/>
        <end position="1383"/>
    </location>
</feature>
<feature type="region of interest" description="Disordered" evidence="7">
    <location>
        <begin position="1094"/>
        <end position="1182"/>
    </location>
</feature>
<feature type="compositionally biased region" description="Basic and acidic residues" evidence="7">
    <location>
        <begin position="2119"/>
        <end position="2128"/>
    </location>
</feature>
<keyword evidence="5" id="KW-0067">ATP-binding</keyword>
<feature type="region of interest" description="Disordered" evidence="7">
    <location>
        <begin position="466"/>
        <end position="509"/>
    </location>
</feature>
<dbReference type="GO" id="GO:0005694">
    <property type="term" value="C:chromosome"/>
    <property type="evidence" value="ECO:0007669"/>
    <property type="project" value="UniProtKB-ARBA"/>
</dbReference>
<keyword evidence="4 12" id="KW-0347">Helicase</keyword>
<evidence type="ECO:0000256" key="7">
    <source>
        <dbReference type="SAM" id="MobiDB-lite"/>
    </source>
</evidence>
<evidence type="ECO:0000259" key="8">
    <source>
        <dbReference type="Pfam" id="PF12726"/>
    </source>
</evidence>
<dbReference type="PANTHER" id="PTHR10887:SF495">
    <property type="entry name" value="HELICASE SENATAXIN ISOFORM X1-RELATED"/>
    <property type="match status" value="1"/>
</dbReference>
<feature type="compositionally biased region" description="Polar residues" evidence="7">
    <location>
        <begin position="1094"/>
        <end position="1111"/>
    </location>
</feature>
<keyword evidence="2" id="KW-0547">Nucleotide-binding</keyword>
<feature type="compositionally biased region" description="Low complexity" evidence="7">
    <location>
        <begin position="1127"/>
        <end position="1152"/>
    </location>
</feature>
<dbReference type="InterPro" id="IPR041677">
    <property type="entry name" value="DNA2/NAM7_AAA_11"/>
</dbReference>
<keyword evidence="3" id="KW-0378">Hydrolase</keyword>